<accession>A0A165GPP4</accession>
<keyword evidence="5" id="KW-0378">Hydrolase</keyword>
<evidence type="ECO:0000256" key="4">
    <source>
        <dbReference type="ARBA" id="ARBA00022769"/>
    </source>
</evidence>
<evidence type="ECO:0000313" key="7">
    <source>
        <dbReference type="EMBL" id="KZE37205.1"/>
    </source>
</evidence>
<organism evidence="7 8">
    <name type="scientific">Bhargavaea cecembensis</name>
    <dbReference type="NCBI Taxonomy" id="394098"/>
    <lineage>
        <taxon>Bacteria</taxon>
        <taxon>Bacillati</taxon>
        <taxon>Bacillota</taxon>
        <taxon>Bacilli</taxon>
        <taxon>Bacillales</taxon>
        <taxon>Caryophanaceae</taxon>
        <taxon>Bhargavaea</taxon>
    </lineage>
</organism>
<dbReference type="RefSeq" id="WP_063182231.1">
    <property type="nucleotide sequence ID" value="NZ_LQNT01000011.1"/>
</dbReference>
<evidence type="ECO:0000256" key="2">
    <source>
        <dbReference type="ARBA" id="ARBA00022759"/>
    </source>
</evidence>
<evidence type="ECO:0000256" key="1">
    <source>
        <dbReference type="ARBA" id="ARBA00022722"/>
    </source>
</evidence>
<name>A0A165GPP4_9BACL</name>
<evidence type="ECO:0000256" key="5">
    <source>
        <dbReference type="ARBA" id="ARBA00022801"/>
    </source>
</evidence>
<evidence type="ECO:0000256" key="3">
    <source>
        <dbReference type="ARBA" id="ARBA00022763"/>
    </source>
</evidence>
<dbReference type="NCBIfam" id="TIGR00629">
    <property type="entry name" value="uvde"/>
    <property type="match status" value="1"/>
</dbReference>
<dbReference type="InterPro" id="IPR004601">
    <property type="entry name" value="UvdE"/>
</dbReference>
<evidence type="ECO:0000256" key="6">
    <source>
        <dbReference type="ARBA" id="ARBA00023204"/>
    </source>
</evidence>
<gene>
    <name evidence="7" type="ORF">AV656_11540</name>
</gene>
<keyword evidence="6" id="KW-0234">DNA repair</keyword>
<keyword evidence="1" id="KW-0540">Nuclease</keyword>
<evidence type="ECO:0000313" key="8">
    <source>
        <dbReference type="Proteomes" id="UP000076490"/>
    </source>
</evidence>
<reference evidence="7 8" key="1">
    <citation type="submission" date="2016-01" db="EMBL/GenBank/DDBJ databases">
        <title>Whole genome sequencing of Bhargavaea cecembensis T14.</title>
        <authorList>
            <person name="Hong K.W."/>
        </authorList>
    </citation>
    <scope>NUCLEOTIDE SEQUENCE [LARGE SCALE GENOMIC DNA]</scope>
    <source>
        <strain evidence="7 8">T14</strain>
    </source>
</reference>
<keyword evidence="2" id="KW-0255">Endonuclease</keyword>
<evidence type="ECO:0008006" key="9">
    <source>
        <dbReference type="Google" id="ProtNLM"/>
    </source>
</evidence>
<dbReference type="GO" id="GO:0006289">
    <property type="term" value="P:nucleotide-excision repair"/>
    <property type="evidence" value="ECO:0007669"/>
    <property type="project" value="InterPro"/>
</dbReference>
<proteinExistence type="predicted"/>
<dbReference type="GO" id="GO:0009411">
    <property type="term" value="P:response to UV"/>
    <property type="evidence" value="ECO:0007669"/>
    <property type="project" value="InterPro"/>
</dbReference>
<dbReference type="InterPro" id="IPR036237">
    <property type="entry name" value="Xyl_isomerase-like_sf"/>
</dbReference>
<keyword evidence="3" id="KW-0227">DNA damage</keyword>
<dbReference type="PANTHER" id="PTHR31290">
    <property type="entry name" value="UV-DAMAGE ENDONUCLEASE"/>
    <property type="match status" value="1"/>
</dbReference>
<dbReference type="PANTHER" id="PTHR31290:SF5">
    <property type="entry name" value="UV-DAMAGE ENDONUCLEASE"/>
    <property type="match status" value="1"/>
</dbReference>
<dbReference type="AlphaFoldDB" id="A0A165GPP4"/>
<comment type="caution">
    <text evidence="7">The sequence shown here is derived from an EMBL/GenBank/DDBJ whole genome shotgun (WGS) entry which is preliminary data.</text>
</comment>
<dbReference type="Pfam" id="PF03851">
    <property type="entry name" value="UvdE"/>
    <property type="match status" value="1"/>
</dbReference>
<keyword evidence="4" id="KW-0228">DNA excision</keyword>
<dbReference type="EMBL" id="LQNT01000011">
    <property type="protein sequence ID" value="KZE37205.1"/>
    <property type="molecule type" value="Genomic_DNA"/>
</dbReference>
<dbReference type="Proteomes" id="UP000076490">
    <property type="component" value="Unassembled WGS sequence"/>
</dbReference>
<dbReference type="GO" id="GO:0016787">
    <property type="term" value="F:hydrolase activity"/>
    <property type="evidence" value="ECO:0007669"/>
    <property type="project" value="UniProtKB-KW"/>
</dbReference>
<dbReference type="SUPFAM" id="SSF51658">
    <property type="entry name" value="Xylose isomerase-like"/>
    <property type="match status" value="1"/>
</dbReference>
<sequence>MKVGYACINTTLKGGFRTCRVATAEREGEHTLKQLTLENLRQTKKIIGWNIVNGIGFYRLSSDLIVLATHPVNTWDWANDPDVREVCAEIKSLRDRFGLRISMHPGQYSVLSSPNPDIVKKTHEDLEHHATLMELTGAEDMILHLGGKYGNPGAALKRLIEETERLPDWIRTKLRYENDDRTYNLADVLYVCEAAGIPACFDIHHHRCHPADEPLDALLPRVWKTWEPVGIPKIHISSGRDRPDDRPHHNYILPEDLDWLLAELDGKDVDIMVEAKMKEQAALEVLEMLKERGMQVDEP</sequence>
<dbReference type="GO" id="GO:0004519">
    <property type="term" value="F:endonuclease activity"/>
    <property type="evidence" value="ECO:0007669"/>
    <property type="project" value="UniProtKB-KW"/>
</dbReference>
<protein>
    <recommendedName>
        <fullName evidence="9">UV damage endonuclease UvdE</fullName>
    </recommendedName>
</protein>
<dbReference type="Gene3D" id="3.20.20.150">
    <property type="entry name" value="Divalent-metal-dependent TIM barrel enzymes"/>
    <property type="match status" value="1"/>
</dbReference>